<proteinExistence type="predicted"/>
<organism evidence="1">
    <name type="scientific">marine sediment metagenome</name>
    <dbReference type="NCBI Taxonomy" id="412755"/>
    <lineage>
        <taxon>unclassified sequences</taxon>
        <taxon>metagenomes</taxon>
        <taxon>ecological metagenomes</taxon>
    </lineage>
</organism>
<comment type="caution">
    <text evidence="1">The sequence shown here is derived from an EMBL/GenBank/DDBJ whole genome shotgun (WGS) entry which is preliminary data.</text>
</comment>
<gene>
    <name evidence="1" type="ORF">S01H1_77979</name>
</gene>
<feature type="non-terminal residue" evidence="1">
    <location>
        <position position="1"/>
    </location>
</feature>
<name>X0Z4I7_9ZZZZ</name>
<reference evidence="1" key="1">
    <citation type="journal article" date="2014" name="Front. Microbiol.">
        <title>High frequency of phylogenetically diverse reductive dehalogenase-homologous genes in deep subseafloor sedimentary metagenomes.</title>
        <authorList>
            <person name="Kawai M."/>
            <person name="Futagami T."/>
            <person name="Toyoda A."/>
            <person name="Takaki Y."/>
            <person name="Nishi S."/>
            <person name="Hori S."/>
            <person name="Arai W."/>
            <person name="Tsubouchi T."/>
            <person name="Morono Y."/>
            <person name="Uchiyama I."/>
            <person name="Ito T."/>
            <person name="Fujiyama A."/>
            <person name="Inagaki F."/>
            <person name="Takami H."/>
        </authorList>
    </citation>
    <scope>NUCLEOTIDE SEQUENCE</scope>
    <source>
        <strain evidence="1">Expedition CK06-06</strain>
    </source>
</reference>
<evidence type="ECO:0000313" key="1">
    <source>
        <dbReference type="EMBL" id="GAG53332.1"/>
    </source>
</evidence>
<sequence>AFYLDEAAVREAIKHPGMFNLLDTREGDKVDFWILTNEDFDRSRFARRYSETIEERRFVFSRPEDTILMKLKWARDSGGSEKQYGDALRVYEIQAERLDLDYVETWVRRLGVESLWRRLLSEAETA</sequence>
<accession>X0Z4I7</accession>
<dbReference type="AlphaFoldDB" id="X0Z4I7"/>
<protein>
    <submittedName>
        <fullName evidence="1">Uncharacterized protein</fullName>
    </submittedName>
</protein>
<dbReference type="EMBL" id="BARS01052450">
    <property type="protein sequence ID" value="GAG53332.1"/>
    <property type="molecule type" value="Genomic_DNA"/>
</dbReference>